<gene>
    <name evidence="3" type="ORF">GHK86_02970</name>
</gene>
<comment type="caution">
    <text evidence="3">The sequence shown here is derived from an EMBL/GenBank/DDBJ whole genome shotgun (WGS) entry which is preliminary data.</text>
</comment>
<reference evidence="3 4" key="1">
    <citation type="submission" date="2019-11" db="EMBL/GenBank/DDBJ databases">
        <title>Acidiferrimicrobium australis gen. nov., sp. nov., an acidophilic and obligately heterotrophic, member of the Actinobacteria that catalyses dissimilatory oxido- reduction of iron isolated from metal-rich acidic water in Chile.</title>
        <authorList>
            <person name="Gonzalez D."/>
            <person name="Huber K."/>
            <person name="Hedrich S."/>
            <person name="Rojas-Villalobos C."/>
            <person name="Quatrini R."/>
            <person name="Dinamarca M.A."/>
            <person name="Schwarz A."/>
            <person name="Canales C."/>
            <person name="Nancucheo I."/>
        </authorList>
    </citation>
    <scope>NUCLEOTIDE SEQUENCE [LARGE SCALE GENOMIC DNA]</scope>
    <source>
        <strain evidence="3 4">USS-CCA1</strain>
    </source>
</reference>
<feature type="domain" description="Amidohydrolase-related" evidence="2">
    <location>
        <begin position="50"/>
        <end position="394"/>
    </location>
</feature>
<dbReference type="Gene3D" id="2.30.40.10">
    <property type="entry name" value="Urease, subunit C, domain 1"/>
    <property type="match status" value="1"/>
</dbReference>
<dbReference type="InterPro" id="IPR011059">
    <property type="entry name" value="Metal-dep_hydrolase_composite"/>
</dbReference>
<protein>
    <submittedName>
        <fullName evidence="3">Amidohydrolase family protein</fullName>
    </submittedName>
</protein>
<accession>A0ABW9QPF5</accession>
<dbReference type="PANTHER" id="PTHR11647:SF1">
    <property type="entry name" value="COLLAPSIN RESPONSE MEDIATOR PROTEIN"/>
    <property type="match status" value="1"/>
</dbReference>
<dbReference type="SUPFAM" id="SSF51338">
    <property type="entry name" value="Composite domain of metallo-dependent hydrolases"/>
    <property type="match status" value="1"/>
</dbReference>
<dbReference type="InterPro" id="IPR050378">
    <property type="entry name" value="Metallo-dep_Hydrolases_sf"/>
</dbReference>
<dbReference type="SUPFAM" id="SSF51556">
    <property type="entry name" value="Metallo-dependent hydrolases"/>
    <property type="match status" value="1"/>
</dbReference>
<organism evidence="3 4">
    <name type="scientific">Acidiferrimicrobium australe</name>
    <dbReference type="NCBI Taxonomy" id="2664430"/>
    <lineage>
        <taxon>Bacteria</taxon>
        <taxon>Bacillati</taxon>
        <taxon>Actinomycetota</taxon>
        <taxon>Acidimicrobiia</taxon>
        <taxon>Acidimicrobiales</taxon>
        <taxon>Acidimicrobiaceae</taxon>
        <taxon>Acidiferrimicrobium</taxon>
    </lineage>
</organism>
<evidence type="ECO:0000256" key="1">
    <source>
        <dbReference type="ARBA" id="ARBA00001947"/>
    </source>
</evidence>
<evidence type="ECO:0000313" key="3">
    <source>
        <dbReference type="EMBL" id="MST31690.1"/>
    </source>
</evidence>
<evidence type="ECO:0000259" key="2">
    <source>
        <dbReference type="Pfam" id="PF01979"/>
    </source>
</evidence>
<proteinExistence type="predicted"/>
<dbReference type="InterPro" id="IPR006680">
    <property type="entry name" value="Amidohydro-rel"/>
</dbReference>
<comment type="cofactor">
    <cofactor evidence="1">
        <name>Zn(2+)</name>
        <dbReference type="ChEBI" id="CHEBI:29105"/>
    </cofactor>
</comment>
<dbReference type="EMBL" id="WJHE01000117">
    <property type="protein sequence ID" value="MST31690.1"/>
    <property type="molecule type" value="Genomic_DNA"/>
</dbReference>
<dbReference type="Gene3D" id="3.20.20.140">
    <property type="entry name" value="Metal-dependent hydrolases"/>
    <property type="match status" value="1"/>
</dbReference>
<evidence type="ECO:0000313" key="4">
    <source>
        <dbReference type="Proteomes" id="UP000437736"/>
    </source>
</evidence>
<dbReference type="InterPro" id="IPR032466">
    <property type="entry name" value="Metal_Hydrolase"/>
</dbReference>
<keyword evidence="4" id="KW-1185">Reference proteome</keyword>
<sequence length="449" mass="46278">MGVIIRGGTVVAPEGALAADVRVVDGVISAVGEDLPAEGSDEVVDAAGCYVLPGGVDPHCHVMADLPAASRAAALGGTTTLLSFTSPGEDEPPAPGVRAARRLVEEGGSMVDVGLHAACYRPDELTGADVEEVARLGADAIKVFLAYPELGIMASGGGLLRAMTHAARVGLPVQVHGEDGEIIEALVERAAAAGRRDLPVFAEVRPAVTEELAVDRVLAIADLTGARCYLPHLSTEGAVEAVRRRRAGGTGPAAVTAEVCVHHALLDDGEYQVPAGEGFLVAPPLRPRRHVEAVARALADGTIDAVGSDHSQHPTPVDGRIASSASASYGIPGIGARLPLFLSWGQARGIPVERMAHLLATGPARAFGYGTKGALAPGMDGDIVVWDPAARWTITADAFPDGTGRAPYAGRPVTGRIRFVCGRGRVLVRDGEPVDARPEGRLAPRGPLR</sequence>
<dbReference type="Proteomes" id="UP000437736">
    <property type="component" value="Unassembled WGS sequence"/>
</dbReference>
<dbReference type="PANTHER" id="PTHR11647">
    <property type="entry name" value="HYDRANTOINASE/DIHYDROPYRIMIDINASE FAMILY MEMBER"/>
    <property type="match status" value="1"/>
</dbReference>
<name>A0ABW9QPF5_9ACTN</name>
<dbReference type="Pfam" id="PF01979">
    <property type="entry name" value="Amidohydro_1"/>
    <property type="match status" value="1"/>
</dbReference>